<dbReference type="AlphaFoldDB" id="A0A7S0VTJ1"/>
<proteinExistence type="predicted"/>
<gene>
    <name evidence="1" type="ORF">HTEP1355_LOCUS10399</name>
</gene>
<name>A0A7S0VTJ1_9CRYP</name>
<accession>A0A7S0VTJ1</accession>
<organism evidence="1">
    <name type="scientific">Hemiselmis tepida</name>
    <dbReference type="NCBI Taxonomy" id="464990"/>
    <lineage>
        <taxon>Eukaryota</taxon>
        <taxon>Cryptophyceae</taxon>
        <taxon>Cryptomonadales</taxon>
        <taxon>Hemiselmidaceae</taxon>
        <taxon>Hemiselmis</taxon>
    </lineage>
</organism>
<protein>
    <submittedName>
        <fullName evidence="1">Uncharacterized protein</fullName>
    </submittedName>
</protein>
<reference evidence="1" key="1">
    <citation type="submission" date="2021-01" db="EMBL/GenBank/DDBJ databases">
        <authorList>
            <person name="Corre E."/>
            <person name="Pelletier E."/>
            <person name="Niang G."/>
            <person name="Scheremetjew M."/>
            <person name="Finn R."/>
            <person name="Kale V."/>
            <person name="Holt S."/>
            <person name="Cochrane G."/>
            <person name="Meng A."/>
            <person name="Brown T."/>
            <person name="Cohen L."/>
        </authorList>
    </citation>
    <scope>NUCLEOTIDE SEQUENCE</scope>
    <source>
        <strain evidence="1">CCMP443</strain>
    </source>
</reference>
<sequence length="185" mass="21142">MEELAAELASDQKSAHWGVTEKEVHYVTLLSEGRDGSPSLYANALRKQLYQQRAEYAEDIKRHIIKSRGGDEDPGSVVTAKQVRQSLRQVDPDKPQKEGDEVLQRIFGRKQKGTWGDVSARLALVWCERTTPRADRRVQFALRPPSDLLRMAQKKTRHVLLCIRVAKAFAEAGAEWRERHRPHPP</sequence>
<evidence type="ECO:0000313" key="1">
    <source>
        <dbReference type="EMBL" id="CAD8796759.1"/>
    </source>
</evidence>
<dbReference type="EMBL" id="HBFN01017789">
    <property type="protein sequence ID" value="CAD8796759.1"/>
    <property type="molecule type" value="Transcribed_RNA"/>
</dbReference>